<protein>
    <submittedName>
        <fullName evidence="2">Uncharacterized protein</fullName>
    </submittedName>
</protein>
<evidence type="ECO:0000313" key="2">
    <source>
        <dbReference type="EMBL" id="KFD58584.1"/>
    </source>
</evidence>
<reference evidence="2 3" key="1">
    <citation type="journal article" date="2014" name="Nat. Genet.">
        <title>Genome and transcriptome of the porcine whipworm Trichuris suis.</title>
        <authorList>
            <person name="Jex A.R."/>
            <person name="Nejsum P."/>
            <person name="Schwarz E.M."/>
            <person name="Hu L."/>
            <person name="Young N.D."/>
            <person name="Hall R.S."/>
            <person name="Korhonen P.K."/>
            <person name="Liao S."/>
            <person name="Thamsborg S."/>
            <person name="Xia J."/>
            <person name="Xu P."/>
            <person name="Wang S."/>
            <person name="Scheerlinck J.P."/>
            <person name="Hofmann A."/>
            <person name="Sternberg P.W."/>
            <person name="Wang J."/>
            <person name="Gasser R.B."/>
        </authorList>
    </citation>
    <scope>NUCLEOTIDE SEQUENCE [LARGE SCALE GENOMIC DNA]</scope>
    <source>
        <strain evidence="2">DCEP-RM93M</strain>
    </source>
</reference>
<accession>A0A085MMY8</accession>
<dbReference type="EMBL" id="KL363184">
    <property type="protein sequence ID" value="KFD58584.1"/>
    <property type="molecule type" value="Genomic_DNA"/>
</dbReference>
<sequence>MPGYTVIVKENLSCSPKVSHVLPQRPDCSVAQREENSQSTAPGFESRPRTGSSLRRRQDVFLSRNAQEFSTSLQQLLPLNGEQWPRAVMDNASDFRFEDCTFGSSPGRLTSAENFLS</sequence>
<keyword evidence="3" id="KW-1185">Reference proteome</keyword>
<evidence type="ECO:0000256" key="1">
    <source>
        <dbReference type="SAM" id="MobiDB-lite"/>
    </source>
</evidence>
<proteinExistence type="predicted"/>
<gene>
    <name evidence="2" type="ORF">M513_00810</name>
</gene>
<evidence type="ECO:0000313" key="3">
    <source>
        <dbReference type="Proteomes" id="UP000030764"/>
    </source>
</evidence>
<feature type="region of interest" description="Disordered" evidence="1">
    <location>
        <begin position="19"/>
        <end position="57"/>
    </location>
</feature>
<dbReference type="AlphaFoldDB" id="A0A085MMY8"/>
<organism evidence="2 3">
    <name type="scientific">Trichuris suis</name>
    <name type="common">pig whipworm</name>
    <dbReference type="NCBI Taxonomy" id="68888"/>
    <lineage>
        <taxon>Eukaryota</taxon>
        <taxon>Metazoa</taxon>
        <taxon>Ecdysozoa</taxon>
        <taxon>Nematoda</taxon>
        <taxon>Enoplea</taxon>
        <taxon>Dorylaimia</taxon>
        <taxon>Trichinellida</taxon>
        <taxon>Trichuridae</taxon>
        <taxon>Trichuris</taxon>
    </lineage>
</organism>
<name>A0A085MMY8_9BILA</name>
<dbReference type="Proteomes" id="UP000030764">
    <property type="component" value="Unassembled WGS sequence"/>
</dbReference>